<dbReference type="Gene3D" id="1.20.1280.50">
    <property type="match status" value="1"/>
</dbReference>
<feature type="domain" description="F-box" evidence="1">
    <location>
        <begin position="8"/>
        <end position="54"/>
    </location>
</feature>
<reference evidence="2" key="1">
    <citation type="submission" date="2020-11" db="EMBL/GenBank/DDBJ databases">
        <authorList>
            <consortium name="DOE Joint Genome Institute"/>
            <person name="Ahrendt S."/>
            <person name="Riley R."/>
            <person name="Andreopoulos W."/>
            <person name="Labutti K."/>
            <person name="Pangilinan J."/>
            <person name="Ruiz-Duenas F.J."/>
            <person name="Barrasa J.M."/>
            <person name="Sanchez-Garcia M."/>
            <person name="Camarero S."/>
            <person name="Miyauchi S."/>
            <person name="Serrano A."/>
            <person name="Linde D."/>
            <person name="Babiker R."/>
            <person name="Drula E."/>
            <person name="Ayuso-Fernandez I."/>
            <person name="Pacheco R."/>
            <person name="Padilla G."/>
            <person name="Ferreira P."/>
            <person name="Barriuso J."/>
            <person name="Kellner H."/>
            <person name="Castanera R."/>
            <person name="Alfaro M."/>
            <person name="Ramirez L."/>
            <person name="Pisabarro A.G."/>
            <person name="Kuo A."/>
            <person name="Tritt A."/>
            <person name="Lipzen A."/>
            <person name="He G."/>
            <person name="Yan M."/>
            <person name="Ng V."/>
            <person name="Cullen D."/>
            <person name="Martin F."/>
            <person name="Rosso M.-N."/>
            <person name="Henrissat B."/>
            <person name="Hibbett D."/>
            <person name="Martinez A.T."/>
            <person name="Grigoriev I.V."/>
        </authorList>
    </citation>
    <scope>NUCLEOTIDE SEQUENCE</scope>
    <source>
        <strain evidence="2">MF-IS2</strain>
    </source>
</reference>
<dbReference type="AlphaFoldDB" id="A0A9P5XI62"/>
<dbReference type="EMBL" id="MU151110">
    <property type="protein sequence ID" value="KAF9450206.1"/>
    <property type="molecule type" value="Genomic_DNA"/>
</dbReference>
<dbReference type="SUPFAM" id="SSF81383">
    <property type="entry name" value="F-box domain"/>
    <property type="match status" value="1"/>
</dbReference>
<comment type="caution">
    <text evidence="2">The sequence shown here is derived from an EMBL/GenBank/DDBJ whole genome shotgun (WGS) entry which is preliminary data.</text>
</comment>
<dbReference type="OrthoDB" id="3068749at2759"/>
<keyword evidence="3" id="KW-1185">Reference proteome</keyword>
<evidence type="ECO:0000313" key="3">
    <source>
        <dbReference type="Proteomes" id="UP000807342"/>
    </source>
</evidence>
<dbReference type="Pfam" id="PF12937">
    <property type="entry name" value="F-box-like"/>
    <property type="match status" value="1"/>
</dbReference>
<protein>
    <recommendedName>
        <fullName evidence="1">F-box domain-containing protein</fullName>
    </recommendedName>
</protein>
<dbReference type="SMART" id="SM00256">
    <property type="entry name" value="FBOX"/>
    <property type="match status" value="1"/>
</dbReference>
<dbReference type="Proteomes" id="UP000807342">
    <property type="component" value="Unassembled WGS sequence"/>
</dbReference>
<dbReference type="InterPro" id="IPR036047">
    <property type="entry name" value="F-box-like_dom_sf"/>
</dbReference>
<gene>
    <name evidence="2" type="ORF">P691DRAFT_758376</name>
</gene>
<accession>A0A9P5XI62</accession>
<evidence type="ECO:0000259" key="1">
    <source>
        <dbReference type="PROSITE" id="PS50181"/>
    </source>
</evidence>
<sequence>MKALSDVTGSQNIFPPEVLCEIFWHLDSHGLLAAKLTCRSFYDATRSRQFWYRFIGSFELMRGGSKIDRPLERFTVLDLERWVIRRLRAYESWFLDSPLSFRVRQFQYSPKAGIYQAELLPGGRWLLTTTPCGQFFAYDLDAPGIEPQPLFGFGEYCDEEEMHENLTSFSIWVDSSREILSFRAVICGWWGPVAEGHLNKTQIYEATLEGDGQKFRSTGTPLYTSWTHGDDKSSVAISDKYLAEVWTVENGMGGFRPVLLVCQYDMAGEVRSSQLEARVELVTTEILYHIHIIDDCIVVAGYTFIEVYTISQIQNLGKQQKLSPLHRLQFSLTSHIRRLVQPFSYQGFLWMIFVTHREDIRVMRLALTTSDCPLEVTLGCDSPDWDRLARPTYFNQTVTVSLHYQTIHVLAYSWDKDLTERHFHVNHYQLPERDHRWGHPSIVGADATTGRIVLLCRSQKLYVILDTE</sequence>
<dbReference type="PROSITE" id="PS50181">
    <property type="entry name" value="FBOX"/>
    <property type="match status" value="1"/>
</dbReference>
<name>A0A9P5XI62_9AGAR</name>
<dbReference type="InterPro" id="IPR001810">
    <property type="entry name" value="F-box_dom"/>
</dbReference>
<proteinExistence type="predicted"/>
<dbReference type="CDD" id="cd09917">
    <property type="entry name" value="F-box_SF"/>
    <property type="match status" value="1"/>
</dbReference>
<organism evidence="2 3">
    <name type="scientific">Macrolepiota fuliginosa MF-IS2</name>
    <dbReference type="NCBI Taxonomy" id="1400762"/>
    <lineage>
        <taxon>Eukaryota</taxon>
        <taxon>Fungi</taxon>
        <taxon>Dikarya</taxon>
        <taxon>Basidiomycota</taxon>
        <taxon>Agaricomycotina</taxon>
        <taxon>Agaricomycetes</taxon>
        <taxon>Agaricomycetidae</taxon>
        <taxon>Agaricales</taxon>
        <taxon>Agaricineae</taxon>
        <taxon>Agaricaceae</taxon>
        <taxon>Macrolepiota</taxon>
    </lineage>
</organism>
<evidence type="ECO:0000313" key="2">
    <source>
        <dbReference type="EMBL" id="KAF9450206.1"/>
    </source>
</evidence>